<evidence type="ECO:0000313" key="2">
    <source>
        <dbReference type="Proteomes" id="UP000074294"/>
    </source>
</evidence>
<dbReference type="Proteomes" id="UP000074294">
    <property type="component" value="Unassembled WGS sequence"/>
</dbReference>
<comment type="caution">
    <text evidence="1">The sequence shown here is derived from an EMBL/GenBank/DDBJ whole genome shotgun (WGS) entry which is preliminary data.</text>
</comment>
<protein>
    <recommendedName>
        <fullName evidence="3">5-formyltetrahydrofolate cyclo-ligase</fullName>
    </recommendedName>
</protein>
<proteinExistence type="predicted"/>
<reference evidence="1 2" key="1">
    <citation type="journal article" date="2016" name="Nat. Microbiol.">
        <title>Genomic inference of the metabolism of cosmopolitan subsurface Archaea, Hadesarchaea.</title>
        <authorList>
            <person name="Baker B.J."/>
            <person name="Saw J.H."/>
            <person name="Lind A.E."/>
            <person name="Lazar C.S."/>
            <person name="Hinrichs K.-U."/>
            <person name="Teske A.P."/>
            <person name="Ettema T.J."/>
        </authorList>
    </citation>
    <scope>NUCLEOTIDE SEQUENCE [LARGE SCALE GENOMIC DNA]</scope>
</reference>
<evidence type="ECO:0008006" key="3">
    <source>
        <dbReference type="Google" id="ProtNLM"/>
    </source>
</evidence>
<dbReference type="Pfam" id="PF01812">
    <property type="entry name" value="5-FTHF_cyc-lig"/>
    <property type="match status" value="1"/>
</dbReference>
<accession>A0A147JTP8</accession>
<dbReference type="Gene3D" id="3.40.50.10420">
    <property type="entry name" value="NagB/RpiA/CoA transferase-like"/>
    <property type="match status" value="1"/>
</dbReference>
<dbReference type="GO" id="GO:0005737">
    <property type="term" value="C:cytoplasm"/>
    <property type="evidence" value="ECO:0007669"/>
    <property type="project" value="TreeGrafter"/>
</dbReference>
<dbReference type="AlphaFoldDB" id="A0A147JTP8"/>
<dbReference type="PANTHER" id="PTHR13017">
    <property type="entry name" value="5-FORMYLTETRAHYDROFOLATE CYCLO-LIGASE-RELATED"/>
    <property type="match status" value="1"/>
</dbReference>
<gene>
    <name evidence="1" type="ORF">APZ16_01365</name>
</gene>
<evidence type="ECO:0000313" key="1">
    <source>
        <dbReference type="EMBL" id="KUO39824.1"/>
    </source>
</evidence>
<dbReference type="EMBL" id="LQMQ01000055">
    <property type="protein sequence ID" value="KUO39824.1"/>
    <property type="molecule type" value="Genomic_DNA"/>
</dbReference>
<name>A0A147JTP8_HADYE</name>
<dbReference type="InterPro" id="IPR024185">
    <property type="entry name" value="FTHF_cligase-like_sf"/>
</dbReference>
<dbReference type="STRING" id="1776334.APZ16_01365"/>
<organism evidence="1 2">
    <name type="scientific">Hadarchaeum yellowstonense</name>
    <dbReference type="NCBI Taxonomy" id="1776334"/>
    <lineage>
        <taxon>Archaea</taxon>
        <taxon>Methanobacteriati</taxon>
        <taxon>Candidatus Hadarchaeota</taxon>
        <taxon>Candidatus Hadarchaeia</taxon>
        <taxon>Candidatus Hadarchaeales</taxon>
        <taxon>Candidatus Hadarchaeaceae</taxon>
        <taxon>Candidatus Hadarchaeum</taxon>
    </lineage>
</organism>
<dbReference type="PANTHER" id="PTHR13017:SF0">
    <property type="entry name" value="METHENYLTETRAHYDROFOLATE SYNTHASE DOMAIN-CONTAINING PROTEIN"/>
    <property type="match status" value="1"/>
</dbReference>
<dbReference type="InterPro" id="IPR002698">
    <property type="entry name" value="FTHF_cligase"/>
</dbReference>
<dbReference type="SUPFAM" id="SSF100950">
    <property type="entry name" value="NagB/RpiA/CoA transferase-like"/>
    <property type="match status" value="1"/>
</dbReference>
<sequence length="237" mass="25718">MDKQSLREKIWRELEARGVVAFPKPIAGRIPNFVGSAEAARNLGRLPAYLAAEVIMVNPDAAQLAVREMALRDGKLLVMATPRLRQGFILINPAQIRDPGEAASIRGAFTHGRRVDPRGLKVDLIVEGSVAVDRRGGRVGKGGGFGDLEFAILRELGAATGETPVVTTVHPLQIVSRVPMLEHDVPVDYIITPDTIIKTTGHYSKPPGIIWKLLPADAFKQMPILAELKGNHDHGRG</sequence>
<dbReference type="InterPro" id="IPR037171">
    <property type="entry name" value="NagB/RpiA_transferase-like"/>
</dbReference>